<dbReference type="GO" id="GO:0003677">
    <property type="term" value="F:DNA binding"/>
    <property type="evidence" value="ECO:0007669"/>
    <property type="project" value="InterPro"/>
</dbReference>
<gene>
    <name evidence="3" type="ORF">METZ01_LOCUS86651</name>
</gene>
<feature type="non-terminal residue" evidence="3">
    <location>
        <position position="1"/>
    </location>
</feature>
<evidence type="ECO:0000256" key="1">
    <source>
        <dbReference type="ARBA" id="ARBA00022705"/>
    </source>
</evidence>
<reference evidence="3" key="1">
    <citation type="submission" date="2018-05" db="EMBL/GenBank/DDBJ databases">
        <authorList>
            <person name="Lanie J.A."/>
            <person name="Ng W.-L."/>
            <person name="Kazmierczak K.M."/>
            <person name="Andrzejewski T.M."/>
            <person name="Davidsen T.M."/>
            <person name="Wayne K.J."/>
            <person name="Tettelin H."/>
            <person name="Glass J.I."/>
            <person name="Rusch D."/>
            <person name="Podicherti R."/>
            <person name="Tsui H.-C.T."/>
            <person name="Winkler M.E."/>
        </authorList>
    </citation>
    <scope>NUCLEOTIDE SEQUENCE</scope>
</reference>
<dbReference type="Pfam" id="PF00476">
    <property type="entry name" value="DNA_pol_A"/>
    <property type="match status" value="1"/>
</dbReference>
<dbReference type="InterPro" id="IPR002298">
    <property type="entry name" value="DNA_polymerase_A"/>
</dbReference>
<organism evidence="3">
    <name type="scientific">marine metagenome</name>
    <dbReference type="NCBI Taxonomy" id="408172"/>
    <lineage>
        <taxon>unclassified sequences</taxon>
        <taxon>metagenomes</taxon>
        <taxon>ecological metagenomes</taxon>
    </lineage>
</organism>
<dbReference type="SUPFAM" id="SSF56672">
    <property type="entry name" value="DNA/RNA polymerases"/>
    <property type="match status" value="1"/>
</dbReference>
<protein>
    <recommendedName>
        <fullName evidence="2">DNA-directed DNA polymerase family A palm domain-containing protein</fullName>
    </recommendedName>
</protein>
<dbReference type="EMBL" id="UINC01007523">
    <property type="protein sequence ID" value="SVA33797.1"/>
    <property type="molecule type" value="Genomic_DNA"/>
</dbReference>
<dbReference type="GO" id="GO:0006261">
    <property type="term" value="P:DNA-templated DNA replication"/>
    <property type="evidence" value="ECO:0007669"/>
    <property type="project" value="InterPro"/>
</dbReference>
<dbReference type="InterPro" id="IPR043502">
    <property type="entry name" value="DNA/RNA_pol_sf"/>
</dbReference>
<accession>A0A381V2C1</accession>
<sequence length="81" mass="9055">VQGTAADIMKKAMIKVQTELNKTRLDAKMILQVHDEIILEVKEKNCEAVSKLLEKNMSGATNLKVPLEIKLGVGNNWDQVH</sequence>
<dbReference type="GO" id="GO:0006302">
    <property type="term" value="P:double-strand break repair"/>
    <property type="evidence" value="ECO:0007669"/>
    <property type="project" value="TreeGrafter"/>
</dbReference>
<dbReference type="PANTHER" id="PTHR10133:SF27">
    <property type="entry name" value="DNA POLYMERASE NU"/>
    <property type="match status" value="1"/>
</dbReference>
<dbReference type="Gene3D" id="3.30.70.370">
    <property type="match status" value="1"/>
</dbReference>
<proteinExistence type="predicted"/>
<dbReference type="PANTHER" id="PTHR10133">
    <property type="entry name" value="DNA POLYMERASE I"/>
    <property type="match status" value="1"/>
</dbReference>
<name>A0A381V2C1_9ZZZZ</name>
<keyword evidence="1" id="KW-0235">DNA replication</keyword>
<dbReference type="AlphaFoldDB" id="A0A381V2C1"/>
<evidence type="ECO:0000259" key="2">
    <source>
        <dbReference type="Pfam" id="PF00476"/>
    </source>
</evidence>
<evidence type="ECO:0000313" key="3">
    <source>
        <dbReference type="EMBL" id="SVA33797.1"/>
    </source>
</evidence>
<dbReference type="GO" id="GO:0003887">
    <property type="term" value="F:DNA-directed DNA polymerase activity"/>
    <property type="evidence" value="ECO:0007669"/>
    <property type="project" value="InterPro"/>
</dbReference>
<dbReference type="InterPro" id="IPR001098">
    <property type="entry name" value="DNA-dir_DNA_pol_A_palm_dom"/>
</dbReference>
<feature type="domain" description="DNA-directed DNA polymerase family A palm" evidence="2">
    <location>
        <begin position="1"/>
        <end position="79"/>
    </location>
</feature>